<proteinExistence type="predicted"/>
<evidence type="ECO:0000259" key="1">
    <source>
        <dbReference type="Pfam" id="PF13614"/>
    </source>
</evidence>
<dbReference type="Proteomes" id="UP001165498">
    <property type="component" value="Unassembled WGS sequence"/>
</dbReference>
<dbReference type="PANTHER" id="PTHR13696:SF99">
    <property type="entry name" value="COBYRINIC ACID AC-DIAMIDE SYNTHASE"/>
    <property type="match status" value="1"/>
</dbReference>
<dbReference type="Pfam" id="PF13614">
    <property type="entry name" value="AAA_31"/>
    <property type="match status" value="1"/>
</dbReference>
<dbReference type="SUPFAM" id="SSF52540">
    <property type="entry name" value="P-loop containing nucleoside triphosphate hydrolases"/>
    <property type="match status" value="1"/>
</dbReference>
<dbReference type="RefSeq" id="WP_255916643.1">
    <property type="nucleotide sequence ID" value="NZ_JANFQO010000031.1"/>
</dbReference>
<dbReference type="InterPro" id="IPR025669">
    <property type="entry name" value="AAA_dom"/>
</dbReference>
<dbReference type="InterPro" id="IPR027417">
    <property type="entry name" value="P-loop_NTPase"/>
</dbReference>
<evidence type="ECO:0000313" key="3">
    <source>
        <dbReference type="Proteomes" id="UP001165498"/>
    </source>
</evidence>
<feature type="domain" description="AAA" evidence="1">
    <location>
        <begin position="4"/>
        <end position="224"/>
    </location>
</feature>
<reference evidence="2" key="1">
    <citation type="submission" date="2022-07" db="EMBL/GenBank/DDBJ databases">
        <title>Tahibacter sp., a new gammaproteobacterium isolated from the silt sample collected at pig farm.</title>
        <authorList>
            <person name="Chen H."/>
        </authorList>
    </citation>
    <scope>NUCLEOTIDE SEQUENCE</scope>
    <source>
        <strain evidence="2">P2K</strain>
    </source>
</reference>
<dbReference type="PANTHER" id="PTHR13696">
    <property type="entry name" value="P-LOOP CONTAINING NUCLEOSIDE TRIPHOSPHATE HYDROLASE"/>
    <property type="match status" value="1"/>
</dbReference>
<accession>A0ABT1QYV4</accession>
<comment type="caution">
    <text evidence="2">The sequence shown here is derived from an EMBL/GenBank/DDBJ whole genome shotgun (WGS) entry which is preliminary data.</text>
</comment>
<dbReference type="Gene3D" id="3.40.50.300">
    <property type="entry name" value="P-loop containing nucleotide triphosphate hydrolases"/>
    <property type="match status" value="1"/>
</dbReference>
<evidence type="ECO:0000313" key="2">
    <source>
        <dbReference type="EMBL" id="MCQ4167456.1"/>
    </source>
</evidence>
<name>A0ABT1QYV4_9GAMM</name>
<sequence>MSVNIISVFNNKGGVGKTTLTFHLAHALAALGKKVLLVDLDPQCNLTIYSKPVEEIQDLWDAEVSYIDEPGYGETRKRVSLRDFNALCSKPRTIHFLLKPTEEGTGELDTLPPPYRLSNNLDLIPGRLTLHMYEEMVARRWSEAFVGQPLAIRTLSEIRRLISAYADQHGYEFAIVDTSPSLGPLNKVILSTVDAFLIPCAPDLFSLYGIRNIGNSLSRWRTELKTLYSLIAPSRRPNLPTNFVRFLGYTIYNAKLRTGSSKWDMAIAHYNYAKQIPDVISDHIPDELSAGIAKKKLKLPIGGTAVMHSHNTYPTHAQKYHTPMWALPSHPRLEAEDQPTIRGNTPRYKQTKAAYEAFAIDMLDRLELSEGG</sequence>
<organism evidence="2 3">
    <name type="scientific">Tahibacter harae</name>
    <dbReference type="NCBI Taxonomy" id="2963937"/>
    <lineage>
        <taxon>Bacteria</taxon>
        <taxon>Pseudomonadati</taxon>
        <taxon>Pseudomonadota</taxon>
        <taxon>Gammaproteobacteria</taxon>
        <taxon>Lysobacterales</taxon>
        <taxon>Rhodanobacteraceae</taxon>
        <taxon>Tahibacter</taxon>
    </lineage>
</organism>
<dbReference type="InterPro" id="IPR050678">
    <property type="entry name" value="DNA_Partitioning_ATPase"/>
</dbReference>
<gene>
    <name evidence="2" type="ORF">NM961_22295</name>
</gene>
<keyword evidence="3" id="KW-1185">Reference proteome</keyword>
<protein>
    <submittedName>
        <fullName evidence="2">ParA family protein</fullName>
    </submittedName>
</protein>
<dbReference type="CDD" id="cd02042">
    <property type="entry name" value="ParAB_family"/>
    <property type="match status" value="1"/>
</dbReference>
<dbReference type="EMBL" id="JANFQO010000031">
    <property type="protein sequence ID" value="MCQ4167456.1"/>
    <property type="molecule type" value="Genomic_DNA"/>
</dbReference>